<evidence type="ECO:0000313" key="1">
    <source>
        <dbReference type="EMBL" id="AKY01971.1"/>
    </source>
</evidence>
<dbReference type="SMART" id="SM00506">
    <property type="entry name" value="A1pp"/>
    <property type="match status" value="1"/>
</dbReference>
<proteinExistence type="predicted"/>
<dbReference type="EMBL" id="KT239446">
    <property type="protein sequence ID" value="AKY01971.1"/>
    <property type="molecule type" value="Genomic_DNA"/>
</dbReference>
<dbReference type="RefSeq" id="YP_009190681.1">
    <property type="nucleotide sequence ID" value="NC_028686.1"/>
</dbReference>
<dbReference type="SUPFAM" id="SSF52949">
    <property type="entry name" value="Macro domain-like"/>
    <property type="match status" value="1"/>
</dbReference>
<dbReference type="GO" id="GO:0140291">
    <property type="term" value="P:peptidyl-glutamate ADP-deribosylation"/>
    <property type="evidence" value="ECO:0007669"/>
    <property type="project" value="TreeGrafter"/>
</dbReference>
<sequence length="155" mass="17211">MITGYIKGNIVELFMKHECDIAHGCNCFTTMGAGVAGQLAKAYPPILDIDIDEDRYYDNNLAKLGTHTRAIHKKGTAYCYNLYTQYAPGPNVDYGAIFNAFHELNSGRIVYNRPLYIPKIGAGIAGGDWELIEKLINLATPDIDIMVVEYEEAKS</sequence>
<dbReference type="InterPro" id="IPR050892">
    <property type="entry name" value="ADP-ribose_metab_enzymes"/>
</dbReference>
<dbReference type="PROSITE" id="PS51154">
    <property type="entry name" value="MACRO"/>
    <property type="match status" value="1"/>
</dbReference>
<dbReference type="InterPro" id="IPR002589">
    <property type="entry name" value="Macro_dom"/>
</dbReference>
<organism evidence="1 2">
    <name type="scientific">Klebsiella phage JD18</name>
    <dbReference type="NCBI Taxonomy" id="1698360"/>
    <lineage>
        <taxon>Viruses</taxon>
        <taxon>Duplodnaviria</taxon>
        <taxon>Heunggongvirae</taxon>
        <taxon>Uroviricota</taxon>
        <taxon>Caudoviricetes</taxon>
        <taxon>Pantevenvirales</taxon>
        <taxon>Straboviridae</taxon>
        <taxon>Tevenvirinae</taxon>
        <taxon>Jiaodavirus</taxon>
        <taxon>Jiaodavirus jd18</taxon>
    </lineage>
</organism>
<reference evidence="1 2" key="1">
    <citation type="submission" date="2015-07" db="EMBL/GenBank/DDBJ databases">
        <title>Isolation and characterization of JD18-a novel lytic bacteriophage for Klebsiella pneumoniae.</title>
        <authorList>
            <person name="Fan J."/>
            <person name="Zhang X."/>
            <person name="Guo X."/>
            <person name="He P."/>
            <person name="Zhang Y."/>
        </authorList>
    </citation>
    <scope>NUCLEOTIDE SEQUENCE [LARGE SCALE GENOMIC DNA]</scope>
</reference>
<dbReference type="Gene3D" id="3.40.220.10">
    <property type="entry name" value="Leucine Aminopeptidase, subunit E, domain 1"/>
    <property type="match status" value="1"/>
</dbReference>
<keyword evidence="2" id="KW-1185">Reference proteome</keyword>
<dbReference type="InterPro" id="IPR043472">
    <property type="entry name" value="Macro_dom-like"/>
</dbReference>
<dbReference type="KEGG" id="vg:26518515"/>
<gene>
    <name evidence="1" type="ORF">JD18_100</name>
</gene>
<evidence type="ECO:0000313" key="2">
    <source>
        <dbReference type="Proteomes" id="UP000204179"/>
    </source>
</evidence>
<protein>
    <submittedName>
        <fullName evidence="1">Uncharacterized protein</fullName>
    </submittedName>
</protein>
<accession>A0A0K1Y5B5</accession>
<dbReference type="Proteomes" id="UP000204179">
    <property type="component" value="Segment"/>
</dbReference>
<name>A0A0K1Y5B5_9CAUD</name>
<dbReference type="PANTHER" id="PTHR12521">
    <property type="entry name" value="PROTEIN C6ORF130"/>
    <property type="match status" value="1"/>
</dbReference>
<dbReference type="GeneID" id="26518515"/>
<dbReference type="PANTHER" id="PTHR12521:SF0">
    <property type="entry name" value="ADP-RIBOSE GLYCOHYDROLASE OARD1"/>
    <property type="match status" value="1"/>
</dbReference>